<dbReference type="Gene3D" id="2.30.30.40">
    <property type="entry name" value="SH3 Domains"/>
    <property type="match status" value="1"/>
</dbReference>
<reference evidence="5 6" key="1">
    <citation type="submission" date="2016-04" db="EMBL/GenBank/DDBJ databases">
        <title>Evolutionary innovation and constraint leading to complex multicellularity in the Ascomycota.</title>
        <authorList>
            <person name="Cisse O."/>
            <person name="Nguyen A."/>
            <person name="Hewitt D.A."/>
            <person name="Jedd G."/>
            <person name="Stajich J.E."/>
        </authorList>
    </citation>
    <scope>NUCLEOTIDE SEQUENCE [LARGE SCALE GENOMIC DNA]</scope>
    <source>
        <strain evidence="5 6">DAH-3</strain>
    </source>
</reference>
<sequence length="107" mass="12504">MTTPIFRDYAYPPSHPLHLPHSSSHRSDPNPSNTNDTVLEEDDDLSEDEYPYRRKAIALFDFEPEHETEFALKAGQTMWISHKHGQGWLVAEDIKTGMFTFCRQRIR</sequence>
<dbReference type="InterPro" id="IPR036028">
    <property type="entry name" value="SH3-like_dom_sf"/>
</dbReference>
<dbReference type="AlphaFoldDB" id="A0A1U7LLH4"/>
<protein>
    <submittedName>
        <fullName evidence="5">NAP1-binding protein 2</fullName>
    </submittedName>
</protein>
<keyword evidence="6" id="KW-1185">Reference proteome</keyword>
<dbReference type="SUPFAM" id="SSF50044">
    <property type="entry name" value="SH3-domain"/>
    <property type="match status" value="1"/>
</dbReference>
<dbReference type="EMBL" id="LXFE01001513">
    <property type="protein sequence ID" value="OLL23516.1"/>
    <property type="molecule type" value="Genomic_DNA"/>
</dbReference>
<dbReference type="InterPro" id="IPR001452">
    <property type="entry name" value="SH3_domain"/>
</dbReference>
<feature type="region of interest" description="Disordered" evidence="3">
    <location>
        <begin position="1"/>
        <end position="47"/>
    </location>
</feature>
<proteinExistence type="predicted"/>
<keyword evidence="1 2" id="KW-0728">SH3 domain</keyword>
<comment type="caution">
    <text evidence="5">The sequence shown here is derived from an EMBL/GenBank/DDBJ whole genome shotgun (WGS) entry which is preliminary data.</text>
</comment>
<dbReference type="OrthoDB" id="19092at2759"/>
<evidence type="ECO:0000256" key="2">
    <source>
        <dbReference type="PROSITE-ProRule" id="PRU00192"/>
    </source>
</evidence>
<evidence type="ECO:0000259" key="4">
    <source>
        <dbReference type="PROSITE" id="PS50002"/>
    </source>
</evidence>
<feature type="domain" description="SH3" evidence="4">
    <location>
        <begin position="51"/>
        <end position="107"/>
    </location>
</feature>
<evidence type="ECO:0000313" key="6">
    <source>
        <dbReference type="Proteomes" id="UP000186594"/>
    </source>
</evidence>
<dbReference type="OMA" id="EHETEFA"/>
<dbReference type="Pfam" id="PF00018">
    <property type="entry name" value="SH3_1"/>
    <property type="match status" value="1"/>
</dbReference>
<dbReference type="STRING" id="1198029.A0A1U7LLH4"/>
<gene>
    <name evidence="5" type="ORF">NEOLI_001255</name>
</gene>
<feature type="compositionally biased region" description="Acidic residues" evidence="3">
    <location>
        <begin position="38"/>
        <end position="47"/>
    </location>
</feature>
<evidence type="ECO:0000256" key="1">
    <source>
        <dbReference type="ARBA" id="ARBA00022443"/>
    </source>
</evidence>
<dbReference type="PROSITE" id="PS50002">
    <property type="entry name" value="SH3"/>
    <property type="match status" value="1"/>
</dbReference>
<dbReference type="Proteomes" id="UP000186594">
    <property type="component" value="Unassembled WGS sequence"/>
</dbReference>
<organism evidence="5 6">
    <name type="scientific">Neolecta irregularis (strain DAH-3)</name>
    <dbReference type="NCBI Taxonomy" id="1198029"/>
    <lineage>
        <taxon>Eukaryota</taxon>
        <taxon>Fungi</taxon>
        <taxon>Dikarya</taxon>
        <taxon>Ascomycota</taxon>
        <taxon>Taphrinomycotina</taxon>
        <taxon>Neolectales</taxon>
        <taxon>Neolectaceae</taxon>
        <taxon>Neolecta</taxon>
    </lineage>
</organism>
<evidence type="ECO:0000256" key="3">
    <source>
        <dbReference type="SAM" id="MobiDB-lite"/>
    </source>
</evidence>
<evidence type="ECO:0000313" key="5">
    <source>
        <dbReference type="EMBL" id="OLL23516.1"/>
    </source>
</evidence>
<name>A0A1U7LLH4_NEOID</name>
<accession>A0A1U7LLH4</accession>